<evidence type="ECO:0000256" key="17">
    <source>
        <dbReference type="HAMAP-Rule" id="MF_02089"/>
    </source>
</evidence>
<comment type="similarity">
    <text evidence="3 17">Belongs to the QueH family.</text>
</comment>
<dbReference type="Gene3D" id="3.40.50.620">
    <property type="entry name" value="HUPs"/>
    <property type="match status" value="1"/>
</dbReference>
<dbReference type="GO" id="GO:0051539">
    <property type="term" value="F:4 iron, 4 sulfur cluster binding"/>
    <property type="evidence" value="ECO:0007669"/>
    <property type="project" value="UniProtKB-UniRule"/>
</dbReference>
<feature type="disulfide bond" description="Redox-active" evidence="17">
    <location>
        <begin position="194"/>
        <end position="196"/>
    </location>
</feature>
<reference evidence="18 19" key="1">
    <citation type="submission" date="2016-11" db="EMBL/GenBank/DDBJ databases">
        <authorList>
            <person name="Jaros S."/>
            <person name="Januszkiewicz K."/>
            <person name="Wedrychowicz H."/>
        </authorList>
    </citation>
    <scope>NUCLEOTIDE SEQUENCE [LARGE SCALE GENOMIC DNA]</scope>
    <source>
        <strain evidence="18 19">DSM 21120</strain>
    </source>
</reference>
<comment type="catalytic activity">
    <reaction evidence="16 17">
        <text>epoxyqueuosine(34) in tRNA + AH2 = queuosine(34) in tRNA + A + H2O</text>
        <dbReference type="Rhea" id="RHEA:32159"/>
        <dbReference type="Rhea" id="RHEA-COMP:18571"/>
        <dbReference type="Rhea" id="RHEA-COMP:18582"/>
        <dbReference type="ChEBI" id="CHEBI:13193"/>
        <dbReference type="ChEBI" id="CHEBI:15377"/>
        <dbReference type="ChEBI" id="CHEBI:17499"/>
        <dbReference type="ChEBI" id="CHEBI:194431"/>
        <dbReference type="ChEBI" id="CHEBI:194443"/>
        <dbReference type="EC" id="1.17.99.6"/>
    </reaction>
</comment>
<feature type="binding site" evidence="17">
    <location>
        <position position="115"/>
    </location>
    <ligand>
        <name>[4Fe-4S] cluster</name>
        <dbReference type="ChEBI" id="CHEBI:49883"/>
    </ligand>
</feature>
<evidence type="ECO:0000256" key="9">
    <source>
        <dbReference type="ARBA" id="ARBA00022785"/>
    </source>
</evidence>
<dbReference type="GO" id="GO:0008616">
    <property type="term" value="P:tRNA queuosine(34) biosynthetic process"/>
    <property type="evidence" value="ECO:0007669"/>
    <property type="project" value="UniProtKB-UniRule"/>
</dbReference>
<dbReference type="GO" id="GO:0046872">
    <property type="term" value="F:metal ion binding"/>
    <property type="evidence" value="ECO:0007669"/>
    <property type="project" value="UniProtKB-KW"/>
</dbReference>
<feature type="binding site" evidence="17">
    <location>
        <position position="112"/>
    </location>
    <ligand>
        <name>[4Fe-4S] cluster</name>
        <dbReference type="ChEBI" id="CHEBI:49883"/>
    </ligand>
</feature>
<feature type="binding site" evidence="17">
    <location>
        <position position="31"/>
    </location>
    <ligand>
        <name>[4Fe-4S] cluster</name>
        <dbReference type="ChEBI" id="CHEBI:49883"/>
    </ligand>
</feature>
<comment type="function">
    <text evidence="1 17">Catalyzes the conversion of epoxyqueuosine (oQ) to queuosine (Q), which is a hypermodified base found in the wobble positions of tRNA(Asp), tRNA(Asn), tRNA(His) and tRNA(Tyr).</text>
</comment>
<dbReference type="InterPro" id="IPR014729">
    <property type="entry name" value="Rossmann-like_a/b/a_fold"/>
</dbReference>
<dbReference type="HAMAP" id="MF_02089">
    <property type="entry name" value="QueH"/>
    <property type="match status" value="1"/>
</dbReference>
<keyword evidence="12 17" id="KW-0411">Iron-sulfur</keyword>
<evidence type="ECO:0000256" key="5">
    <source>
        <dbReference type="ARBA" id="ARBA00016895"/>
    </source>
</evidence>
<protein>
    <recommendedName>
        <fullName evidence="5 17">Epoxyqueuosine reductase QueH</fullName>
        <ecNumber evidence="4 17">1.17.99.6</ecNumber>
    </recommendedName>
    <alternativeName>
        <fullName evidence="15 17">Queuosine biosynthesis protein QueH</fullName>
    </alternativeName>
</protein>
<evidence type="ECO:0000256" key="6">
    <source>
        <dbReference type="ARBA" id="ARBA00022485"/>
    </source>
</evidence>
<keyword evidence="8 17" id="KW-0479">Metal-binding</keyword>
<evidence type="ECO:0000313" key="18">
    <source>
        <dbReference type="EMBL" id="SHH14641.1"/>
    </source>
</evidence>
<dbReference type="AlphaFoldDB" id="A0A1M5QLH1"/>
<sequence>MNNINYNFEMEKVIEGIDIKKPKKLLLHSCCGPCSSAVLEKLNEYFEITVLYYNPNLDTEEEFNRRSEEQLHLIEKLPQKNKINFIRADYRKEDYDEKVKGFEGEKEGGYRCTLCFELRLEETAKMAREMNFDYFTTTLSISPYKNSKLLNKIGDKISKKYEVDYLYSDFKKKNGYKRSVELSKEYNMYRQDYCGCEYSKLETEEREKNKLS</sequence>
<keyword evidence="14 17" id="KW-0676">Redox-active center</keyword>
<dbReference type="EMBL" id="FQXI01000003">
    <property type="protein sequence ID" value="SHH14641.1"/>
    <property type="molecule type" value="Genomic_DNA"/>
</dbReference>
<evidence type="ECO:0000256" key="11">
    <source>
        <dbReference type="ARBA" id="ARBA00023004"/>
    </source>
</evidence>
<feature type="binding site" evidence="17">
    <location>
        <position position="30"/>
    </location>
    <ligand>
        <name>[4Fe-4S] cluster</name>
        <dbReference type="ChEBI" id="CHEBI:49883"/>
    </ligand>
</feature>
<accession>A0A1M5QLH1</accession>
<dbReference type="PANTHER" id="PTHR36701:SF1">
    <property type="entry name" value="EPOXYQUEUOSINE REDUCTASE QUEH"/>
    <property type="match status" value="1"/>
</dbReference>
<evidence type="ECO:0000256" key="3">
    <source>
        <dbReference type="ARBA" id="ARBA00008207"/>
    </source>
</evidence>
<evidence type="ECO:0000256" key="8">
    <source>
        <dbReference type="ARBA" id="ARBA00022723"/>
    </source>
</evidence>
<name>A0A1M5QLH1_9FIRM</name>
<dbReference type="PANTHER" id="PTHR36701">
    <property type="entry name" value="EPOXYQUEUOSINE REDUCTASE QUEH"/>
    <property type="match status" value="1"/>
</dbReference>
<evidence type="ECO:0000256" key="1">
    <source>
        <dbReference type="ARBA" id="ARBA00002268"/>
    </source>
</evidence>
<keyword evidence="11 17" id="KW-0408">Iron</keyword>
<dbReference type="STRING" id="1120995.SAMN02745245_00644"/>
<dbReference type="InterPro" id="IPR003828">
    <property type="entry name" value="QueH"/>
</dbReference>
<keyword evidence="7 17" id="KW-0819">tRNA processing</keyword>
<keyword evidence="13 17" id="KW-1015">Disulfide bond</keyword>
<dbReference type="Proteomes" id="UP000184032">
    <property type="component" value="Unassembled WGS sequence"/>
</dbReference>
<dbReference type="Pfam" id="PF02677">
    <property type="entry name" value="QueH"/>
    <property type="match status" value="1"/>
</dbReference>
<keyword evidence="9 17" id="KW-0671">Queuosine biosynthesis</keyword>
<dbReference type="UniPathway" id="UPA00392"/>
<gene>
    <name evidence="17" type="primary">queH</name>
    <name evidence="18" type="ORF">SAMN02745245_00644</name>
</gene>
<evidence type="ECO:0000256" key="10">
    <source>
        <dbReference type="ARBA" id="ARBA00023002"/>
    </source>
</evidence>
<dbReference type="EC" id="1.17.99.6" evidence="4 17"/>
<evidence type="ECO:0000256" key="4">
    <source>
        <dbReference type="ARBA" id="ARBA00012622"/>
    </source>
</evidence>
<evidence type="ECO:0000256" key="16">
    <source>
        <dbReference type="ARBA" id="ARBA00047415"/>
    </source>
</evidence>
<evidence type="ECO:0000256" key="13">
    <source>
        <dbReference type="ARBA" id="ARBA00023157"/>
    </source>
</evidence>
<evidence type="ECO:0000256" key="12">
    <source>
        <dbReference type="ARBA" id="ARBA00023014"/>
    </source>
</evidence>
<evidence type="ECO:0000256" key="15">
    <source>
        <dbReference type="ARBA" id="ARBA00031446"/>
    </source>
</evidence>
<organism evidence="18 19">
    <name type="scientific">Anaerosphaera aminiphila DSM 21120</name>
    <dbReference type="NCBI Taxonomy" id="1120995"/>
    <lineage>
        <taxon>Bacteria</taxon>
        <taxon>Bacillati</taxon>
        <taxon>Bacillota</taxon>
        <taxon>Tissierellia</taxon>
        <taxon>Tissierellales</taxon>
        <taxon>Peptoniphilaceae</taxon>
        <taxon>Anaerosphaera</taxon>
    </lineage>
</organism>
<keyword evidence="6 17" id="KW-0004">4Fe-4S</keyword>
<proteinExistence type="inferred from homology"/>
<comment type="pathway">
    <text evidence="2 17">tRNA modification; tRNA-queuosine biosynthesis.</text>
</comment>
<dbReference type="OrthoDB" id="9801033at2"/>
<evidence type="ECO:0000313" key="19">
    <source>
        <dbReference type="Proteomes" id="UP000184032"/>
    </source>
</evidence>
<evidence type="ECO:0000256" key="2">
    <source>
        <dbReference type="ARBA" id="ARBA00004691"/>
    </source>
</evidence>
<keyword evidence="10 17" id="KW-0560">Oxidoreductase</keyword>
<evidence type="ECO:0000256" key="7">
    <source>
        <dbReference type="ARBA" id="ARBA00022694"/>
    </source>
</evidence>
<evidence type="ECO:0000256" key="14">
    <source>
        <dbReference type="ARBA" id="ARBA00023284"/>
    </source>
</evidence>
<dbReference type="RefSeq" id="WP_073183713.1">
    <property type="nucleotide sequence ID" value="NZ_FQXI01000003.1"/>
</dbReference>
<dbReference type="GO" id="GO:0052693">
    <property type="term" value="F:epoxyqueuosine reductase activity"/>
    <property type="evidence" value="ECO:0007669"/>
    <property type="project" value="UniProtKB-UniRule"/>
</dbReference>
<keyword evidence="19" id="KW-1185">Reference proteome</keyword>